<dbReference type="Gene3D" id="1.10.760.10">
    <property type="entry name" value="Cytochrome c-like domain"/>
    <property type="match status" value="2"/>
</dbReference>
<dbReference type="InterPro" id="IPR051459">
    <property type="entry name" value="Cytochrome_c-type_DH"/>
</dbReference>
<evidence type="ECO:0000256" key="4">
    <source>
        <dbReference type="PROSITE-ProRule" id="PRU00433"/>
    </source>
</evidence>
<dbReference type="SUPFAM" id="SSF46626">
    <property type="entry name" value="Cytochrome c"/>
    <property type="match status" value="2"/>
</dbReference>
<evidence type="ECO:0000256" key="5">
    <source>
        <dbReference type="SAM" id="SignalP"/>
    </source>
</evidence>
<evidence type="ECO:0000259" key="6">
    <source>
        <dbReference type="PROSITE" id="PS51007"/>
    </source>
</evidence>
<dbReference type="RefSeq" id="WP_250929564.1">
    <property type="nucleotide sequence ID" value="NZ_JAMQBK010000039.1"/>
</dbReference>
<keyword evidence="5" id="KW-0732">Signal</keyword>
<comment type="caution">
    <text evidence="7">The sequence shown here is derived from an EMBL/GenBank/DDBJ whole genome shotgun (WGS) entry which is preliminary data.</text>
</comment>
<dbReference type="Pfam" id="PF13442">
    <property type="entry name" value="Cytochrome_CBB3"/>
    <property type="match status" value="1"/>
</dbReference>
<evidence type="ECO:0000256" key="3">
    <source>
        <dbReference type="ARBA" id="ARBA00023004"/>
    </source>
</evidence>
<organism evidence="7 8">
    <name type="scientific">Aporhodopirellula aestuarii</name>
    <dbReference type="NCBI Taxonomy" id="2950107"/>
    <lineage>
        <taxon>Bacteria</taxon>
        <taxon>Pseudomonadati</taxon>
        <taxon>Planctomycetota</taxon>
        <taxon>Planctomycetia</taxon>
        <taxon>Pirellulales</taxon>
        <taxon>Pirellulaceae</taxon>
        <taxon>Aporhodopirellula</taxon>
    </lineage>
</organism>
<name>A0ABT0U5J6_9BACT</name>
<dbReference type="Pfam" id="PF21342">
    <property type="entry name" value="SoxA-TsdA_cyt-c"/>
    <property type="match status" value="1"/>
</dbReference>
<feature type="domain" description="Cytochrome c" evidence="6">
    <location>
        <begin position="172"/>
        <end position="251"/>
    </location>
</feature>
<keyword evidence="2 4" id="KW-0479">Metal-binding</keyword>
<dbReference type="PANTHER" id="PTHR35008:SF4">
    <property type="entry name" value="BLL4482 PROTEIN"/>
    <property type="match status" value="1"/>
</dbReference>
<proteinExistence type="predicted"/>
<evidence type="ECO:0000313" key="7">
    <source>
        <dbReference type="EMBL" id="MCM2371934.1"/>
    </source>
</evidence>
<gene>
    <name evidence="7" type="ORF">NB063_15115</name>
</gene>
<dbReference type="PANTHER" id="PTHR35008">
    <property type="entry name" value="BLL4482 PROTEIN-RELATED"/>
    <property type="match status" value="1"/>
</dbReference>
<evidence type="ECO:0000313" key="8">
    <source>
        <dbReference type="Proteomes" id="UP001202961"/>
    </source>
</evidence>
<dbReference type="InterPro" id="IPR009056">
    <property type="entry name" value="Cyt_c-like_dom"/>
</dbReference>
<keyword evidence="3 4" id="KW-0408">Iron</keyword>
<evidence type="ECO:0000256" key="2">
    <source>
        <dbReference type="ARBA" id="ARBA00022723"/>
    </source>
</evidence>
<feature type="chain" id="PRO_5046034500" evidence="5">
    <location>
        <begin position="24"/>
        <end position="276"/>
    </location>
</feature>
<dbReference type="PROSITE" id="PS51007">
    <property type="entry name" value="CYTC"/>
    <property type="match status" value="1"/>
</dbReference>
<sequence>MSTRSFVSLTLVILLNTCVSAQAIGDDLSTSESEHVSRQLPLGELGRVIELGREIVENTKDHPLSKAYVGNSLNCTSCHLDAGTHPEAASFLGVAAAYPAWSPREQRVITLQDRALNCFMRSENGIRPPVGSEVAIAITAYITWLSTDQPIRMNPDKPLGPNHVRPLKDSVGDIDRGKPLYEDYCASCHGDDGLGSDDGPPVWGDKSYNDGAGLIRVPKLASWLKVAMPLDNASLSPQEALDIAAYINSHDRPKFNLQEHLPTDNQAGVFNGEAKE</sequence>
<feature type="signal peptide" evidence="5">
    <location>
        <begin position="1"/>
        <end position="23"/>
    </location>
</feature>
<dbReference type="Proteomes" id="UP001202961">
    <property type="component" value="Unassembled WGS sequence"/>
</dbReference>
<evidence type="ECO:0000256" key="1">
    <source>
        <dbReference type="ARBA" id="ARBA00022617"/>
    </source>
</evidence>
<dbReference type="EMBL" id="JAMQBK010000039">
    <property type="protein sequence ID" value="MCM2371934.1"/>
    <property type="molecule type" value="Genomic_DNA"/>
</dbReference>
<dbReference type="InterPro" id="IPR036909">
    <property type="entry name" value="Cyt_c-like_dom_sf"/>
</dbReference>
<keyword evidence="8" id="KW-1185">Reference proteome</keyword>
<protein>
    <submittedName>
        <fullName evidence="7">C-type cytochrome</fullName>
    </submittedName>
</protein>
<reference evidence="7 8" key="1">
    <citation type="journal article" date="2022" name="Syst. Appl. Microbiol.">
        <title>Rhodopirellula aestuarii sp. nov., a novel member of the genus Rhodopirellula isolated from brackish sediments collected in the Tagus River estuary, Portugal.</title>
        <authorList>
            <person name="Vitorino I.R."/>
            <person name="Klimek D."/>
            <person name="Calusinska M."/>
            <person name="Lobo-da-Cunha A."/>
            <person name="Vasconcelos V."/>
            <person name="Lage O.M."/>
        </authorList>
    </citation>
    <scope>NUCLEOTIDE SEQUENCE [LARGE SCALE GENOMIC DNA]</scope>
    <source>
        <strain evidence="7 8">ICT_H3.1</strain>
    </source>
</reference>
<accession>A0ABT0U5J6</accession>
<keyword evidence="1 4" id="KW-0349">Heme</keyword>